<keyword evidence="3" id="KW-1185">Reference proteome</keyword>
<dbReference type="PANTHER" id="PTHR15160:SF1">
    <property type="entry name" value="VON HIPPEL-LINDAU DISEASE TUMOR SUPPRESSOR"/>
    <property type="match status" value="1"/>
</dbReference>
<dbReference type="PROSITE" id="PS51658">
    <property type="entry name" value="BFN"/>
    <property type="match status" value="1"/>
</dbReference>
<dbReference type="GO" id="GO:0004518">
    <property type="term" value="F:nuclease activity"/>
    <property type="evidence" value="ECO:0007669"/>
    <property type="project" value="InterPro"/>
</dbReference>
<dbReference type="PANTHER" id="PTHR15160">
    <property type="entry name" value="VON HIPPEL-LINDAU PROTEIN"/>
    <property type="match status" value="1"/>
</dbReference>
<proteinExistence type="predicted"/>
<protein>
    <submittedName>
        <fullName evidence="2">Bifunctional nuclease family protein</fullName>
    </submittedName>
</protein>
<reference evidence="2 3" key="1">
    <citation type="submission" date="2018-11" db="EMBL/GenBank/DDBJ databases">
        <title>Cryobacterium sp. nov., isolated from rhizosphere soil of lettuce.</title>
        <authorList>
            <person name="Wang Y."/>
        </authorList>
    </citation>
    <scope>NUCLEOTIDE SEQUENCE [LARGE SCALE GENOMIC DNA]</scope>
    <source>
        <strain evidence="2 3">NEAU-85</strain>
    </source>
</reference>
<dbReference type="InterPro" id="IPR003729">
    <property type="entry name" value="Bi_nuclease_dom"/>
</dbReference>
<accession>A0A3M8LF91</accession>
<feature type="domain" description="BFN" evidence="1">
    <location>
        <begin position="1"/>
        <end position="135"/>
    </location>
</feature>
<evidence type="ECO:0000313" key="3">
    <source>
        <dbReference type="Proteomes" id="UP000279859"/>
    </source>
</evidence>
<organism evidence="2 3">
    <name type="scientific">Cryobacterium tepidiphilum</name>
    <dbReference type="NCBI Taxonomy" id="2486026"/>
    <lineage>
        <taxon>Bacteria</taxon>
        <taxon>Bacillati</taxon>
        <taxon>Actinomycetota</taxon>
        <taxon>Actinomycetes</taxon>
        <taxon>Micrococcales</taxon>
        <taxon>Microbacteriaceae</taxon>
        <taxon>Cryobacterium</taxon>
    </lineage>
</organism>
<evidence type="ECO:0000313" key="2">
    <source>
        <dbReference type="EMBL" id="RNE64207.1"/>
    </source>
</evidence>
<dbReference type="OrthoDB" id="9788698at2"/>
<gene>
    <name evidence="2" type="ORF">EEJ31_04925</name>
</gene>
<dbReference type="Proteomes" id="UP000279859">
    <property type="component" value="Unassembled WGS sequence"/>
</dbReference>
<dbReference type="EMBL" id="RDSR01000005">
    <property type="protein sequence ID" value="RNE64207.1"/>
    <property type="molecule type" value="Genomic_DNA"/>
</dbReference>
<sequence length="164" mass="18080">MVQVRVLGIALDAAGQHVVLLNPVLEHSDAHRVLPIWIGPQEATSILVAIEGQEVPRPLSHDLMKTLLDTLGAQVERVEVTRIDEGTFYAEITLLTPNGRRTVDARPSDAIALAVRTAAEIWVADDVLNDAGIPAEFADPRPDEEKLEEFKEFLEDVDPEDFRG</sequence>
<evidence type="ECO:0000259" key="1">
    <source>
        <dbReference type="PROSITE" id="PS51658"/>
    </source>
</evidence>
<dbReference type="AlphaFoldDB" id="A0A3M8LF91"/>
<dbReference type="SUPFAM" id="SSF103256">
    <property type="entry name" value="Hypothetical protein TM0160"/>
    <property type="match status" value="1"/>
</dbReference>
<name>A0A3M8LF91_9MICO</name>
<dbReference type="Gene3D" id="3.10.690.10">
    <property type="entry name" value="Bifunctional nuclease domain"/>
    <property type="match status" value="1"/>
</dbReference>
<dbReference type="RefSeq" id="WP_123045165.1">
    <property type="nucleotide sequence ID" value="NZ_RDSR01000005.1"/>
</dbReference>
<comment type="caution">
    <text evidence="2">The sequence shown here is derived from an EMBL/GenBank/DDBJ whole genome shotgun (WGS) entry which is preliminary data.</text>
</comment>
<dbReference type="InterPro" id="IPR036104">
    <property type="entry name" value="BFN_sf"/>
</dbReference>
<dbReference type="Pfam" id="PF02577">
    <property type="entry name" value="BFN_dom"/>
    <property type="match status" value="1"/>
</dbReference>